<feature type="region of interest" description="Disordered" evidence="1">
    <location>
        <begin position="1"/>
        <end position="63"/>
    </location>
</feature>
<dbReference type="InParanoid" id="A0A3Q0KKT7"/>
<feature type="compositionally biased region" description="Low complexity" evidence="1">
    <location>
        <begin position="730"/>
        <end position="739"/>
    </location>
</feature>
<sequence>MSRSQSEVRNDTTKLLLDPTDTYPTRSLTIQSERSSEQIPSISWSVHPTSPLSSKSPTGTLSHENMDGNAGFFMVEVKLLSDEEVPLQMEVTNDCLGRVLFNQVIERLGGIIEKDYFGLRYLDRSKQRQWLEMSKTVYKQLKYVSPRSLNFRVKHYPSDPVNEFRQEKSRYLLYLQLRRDLHSGRLIGRNLEMHVLAACILQAEIGDYDVLLDYLGPEGTLADLKMFANITPKTESKIVEIYKSLKGMSMNDAENKFLENAAKFETYGIEPLYVQDRKGNHFYMGLNHEGVITYRGSRKAHVFSWQKINKISYEGKLFIIQVEWEQRRHTLGFKCPTPESAEALWKWAVDRQCFFTLNRSVDAKESKANGGLFKRRQFYTFTGRCQKELMQLNSSMPAIPQPKKLCFSHVFSLLFLLIRSRSLLNLAKSVHDKRHSQSQNDLDRKYVDSNENLQDSSRMNRLIKGLDHHRSSLETRRNNNELDDLNDNLFMNKRSTDQLSGGIRQQLQSQTLKDQQFSQQQHQHKSSLSTPNLINIPGIHQNDMETNDDNIAEKKSSTIQGDLLTDKKKLINVTIEEKNEPKKSDIMDGEKQRTSTKTDQMNITNIMNLIQSNTDHNNDVNDSLSSGVEANAEATEQPLQVDINLNNIDGGGVSGFCTGSVNTLSSSPLKSVDEDDDDVDENNEFVNDALKQTNNSDTYQKIKVGNWLGANGIKSIRNTEDEPSPITSINQKTDNYNNNNNSETLNNVSNDRLNTKQFISIDSENIVKDDSYSPISTISPMNPYSNDHEETETKFIHTIKPSISYSTSQKIETNPIKSQRKQLNSMKGTIMNPINDNSSTVDLFDENAKQSSMHLSTINRSKSLYFNQNKSITTMTTTTTTATPPTTTRTTGLYSLPKSQSSSYNHIDSINTSKSTIYYPYACTITTIHNTTTTTTTTNNNSNTFSPSLYSSTNYHQLPLHNIKSMKQYTELPRKTTHIYPKLSHIDYTLTNQNDLLLSSSRNDLYNVQYQSRRQSSLGRTKSIKDLSPQPRDWHEINSNIINNNNININPDINNMILDPIETTLSKNKKINYIDYIDTKYNIINNNNNNEPKSISNDLLYNNGYYSYNNIKQLPSNKIFNQSNVTTLIHTNSSYYNISNSMMAQTSSCTTSTSSPSSYQNVSSLAEATKSLNLNKNLFSSNSSSEVILRTQPSTIQNQSLSNSLAYLTQSSNANPKPASNCLIDSSTYFNHQNNRKPTISKLDYNNNDNNRTAGSTAAYLAATGVGAYKLNDSLALLTTRTDYLIESNINNDTTNNTTTNNDNVKYKENPKSVTFNQNNLITIENNENNKKLESQTKTPSYYSIKQTSSYSPSIPPKPSYLQSNNNQSRIIYQSRENNNTTTTTNTTNTTTANNDDEEIIPSRTFSRSGEINSTIPTFEDHAIKSMKRVTDKVQKIMNLDQIDNVTNSIDSIKLLPPLANKSITNNQSNISILSNQLTDTTTNTTTTSNTNDRINNTTYNTTNNTESNTQFISCFQQFFYYFIVAFIVYKLIIWFNLKPTFG</sequence>
<dbReference type="SUPFAM" id="SSF47031">
    <property type="entry name" value="Second domain of FERM"/>
    <property type="match status" value="1"/>
</dbReference>
<keyword evidence="2" id="KW-1133">Transmembrane helix</keyword>
<feature type="transmembrane region" description="Helical" evidence="2">
    <location>
        <begin position="1519"/>
        <end position="1538"/>
    </location>
</feature>
<dbReference type="SMART" id="SM01196">
    <property type="entry name" value="FERM_C"/>
    <property type="match status" value="1"/>
</dbReference>
<name>A0A3Q0KKT7_SCHMA</name>
<dbReference type="PANTHER" id="PTHR23280:SF32">
    <property type="entry name" value="FI22325P1"/>
    <property type="match status" value="1"/>
</dbReference>
<dbReference type="InterPro" id="IPR014352">
    <property type="entry name" value="FERM/acyl-CoA-bd_prot_sf"/>
</dbReference>
<dbReference type="AlphaFoldDB" id="A0A3Q0KKT7"/>
<dbReference type="CDD" id="cd14473">
    <property type="entry name" value="FERM_B-lobe"/>
    <property type="match status" value="1"/>
</dbReference>
<accession>A0A3Q0KKT7</accession>
<dbReference type="Gene3D" id="2.30.29.30">
    <property type="entry name" value="Pleckstrin-homology domain (PH domain)/Phosphotyrosine-binding domain (PTB)"/>
    <property type="match status" value="1"/>
</dbReference>
<feature type="compositionally biased region" description="Polar residues" evidence="1">
    <location>
        <begin position="449"/>
        <end position="459"/>
    </location>
</feature>
<dbReference type="InterPro" id="IPR000299">
    <property type="entry name" value="FERM_domain"/>
</dbReference>
<dbReference type="Gene3D" id="3.10.20.90">
    <property type="entry name" value="Phosphatidylinositol 3-kinase Catalytic Subunit, Chain A, domain 1"/>
    <property type="match status" value="1"/>
</dbReference>
<dbReference type="InterPro" id="IPR029071">
    <property type="entry name" value="Ubiquitin-like_domsf"/>
</dbReference>
<reference evidence="5" key="2">
    <citation type="submission" date="2018-12" db="UniProtKB">
        <authorList>
            <consortium name="WormBaseParasite"/>
        </authorList>
    </citation>
    <scope>IDENTIFICATION</scope>
    <source>
        <strain evidence="5">Puerto Rican</strain>
    </source>
</reference>
<keyword evidence="4" id="KW-1185">Reference proteome</keyword>
<evidence type="ECO:0000256" key="2">
    <source>
        <dbReference type="SAM" id="Phobius"/>
    </source>
</evidence>
<feature type="compositionally biased region" description="Polar residues" evidence="1">
    <location>
        <begin position="1336"/>
        <end position="1348"/>
    </location>
</feature>
<dbReference type="InterPro" id="IPR019749">
    <property type="entry name" value="Band_41_domain"/>
</dbReference>
<dbReference type="Gene3D" id="1.20.80.10">
    <property type="match status" value="1"/>
</dbReference>
<dbReference type="STRING" id="6183.A0A3Q0KKT7"/>
<evidence type="ECO:0000259" key="3">
    <source>
        <dbReference type="PROSITE" id="PS50057"/>
    </source>
</evidence>
<feature type="compositionally biased region" description="Low complexity" evidence="1">
    <location>
        <begin position="505"/>
        <end position="529"/>
    </location>
</feature>
<dbReference type="PANTHER" id="PTHR23280">
    <property type="entry name" value="4.1 G PROTEIN"/>
    <property type="match status" value="1"/>
</dbReference>
<keyword evidence="2" id="KW-0472">Membrane</keyword>
<evidence type="ECO:0000256" key="1">
    <source>
        <dbReference type="SAM" id="MobiDB-lite"/>
    </source>
</evidence>
<dbReference type="GO" id="GO:0005856">
    <property type="term" value="C:cytoskeleton"/>
    <property type="evidence" value="ECO:0007669"/>
    <property type="project" value="TreeGrafter"/>
</dbReference>
<feature type="compositionally biased region" description="Polar residues" evidence="1">
    <location>
        <begin position="26"/>
        <end position="63"/>
    </location>
</feature>
<protein>
    <submittedName>
        <fullName evidence="5">Putative 4.1 G protein</fullName>
    </submittedName>
</protein>
<organism evidence="4 5">
    <name type="scientific">Schistosoma mansoni</name>
    <name type="common">Blood fluke</name>
    <dbReference type="NCBI Taxonomy" id="6183"/>
    <lineage>
        <taxon>Eukaryota</taxon>
        <taxon>Metazoa</taxon>
        <taxon>Spiralia</taxon>
        <taxon>Lophotrochozoa</taxon>
        <taxon>Platyhelminthes</taxon>
        <taxon>Trematoda</taxon>
        <taxon>Digenea</taxon>
        <taxon>Strigeidida</taxon>
        <taxon>Schistosomatoidea</taxon>
        <taxon>Schistosomatidae</taxon>
        <taxon>Schistosoma</taxon>
    </lineage>
</organism>
<feature type="region of interest" description="Disordered" evidence="1">
    <location>
        <begin position="1327"/>
        <end position="1396"/>
    </location>
</feature>
<feature type="compositionally biased region" description="Low complexity" evidence="1">
    <location>
        <begin position="13"/>
        <end position="25"/>
    </location>
</feature>
<dbReference type="Proteomes" id="UP000008854">
    <property type="component" value="Unassembled WGS sequence"/>
</dbReference>
<dbReference type="Pfam" id="PF09379">
    <property type="entry name" value="FERM_N"/>
    <property type="match status" value="1"/>
</dbReference>
<reference evidence="4" key="1">
    <citation type="journal article" date="2012" name="PLoS Negl. Trop. Dis.">
        <title>A systematically improved high quality genome and transcriptome of the human blood fluke Schistosoma mansoni.</title>
        <authorList>
            <person name="Protasio A.V."/>
            <person name="Tsai I.J."/>
            <person name="Babbage A."/>
            <person name="Nichol S."/>
            <person name="Hunt M."/>
            <person name="Aslett M.A."/>
            <person name="De Silva N."/>
            <person name="Velarde G.S."/>
            <person name="Anderson T.J."/>
            <person name="Clark R.C."/>
            <person name="Davidson C."/>
            <person name="Dillon G.P."/>
            <person name="Holroyd N.E."/>
            <person name="LoVerde P.T."/>
            <person name="Lloyd C."/>
            <person name="McQuillan J."/>
            <person name="Oliveira G."/>
            <person name="Otto T.D."/>
            <person name="Parker-Manuel S.J."/>
            <person name="Quail M.A."/>
            <person name="Wilson R.A."/>
            <person name="Zerlotini A."/>
            <person name="Dunne D.W."/>
            <person name="Berriman M."/>
        </authorList>
    </citation>
    <scope>NUCLEOTIDE SEQUENCE [LARGE SCALE GENOMIC DNA]</scope>
    <source>
        <strain evidence="4">Puerto Rican</strain>
    </source>
</reference>
<dbReference type="InterPro" id="IPR011993">
    <property type="entry name" value="PH-like_dom_sf"/>
</dbReference>
<dbReference type="InterPro" id="IPR035963">
    <property type="entry name" value="FERM_2"/>
</dbReference>
<evidence type="ECO:0000313" key="4">
    <source>
        <dbReference type="Proteomes" id="UP000008854"/>
    </source>
</evidence>
<proteinExistence type="predicted"/>
<dbReference type="SUPFAM" id="SSF50729">
    <property type="entry name" value="PH domain-like"/>
    <property type="match status" value="1"/>
</dbReference>
<evidence type="ECO:0000313" key="5">
    <source>
        <dbReference type="WBParaSite" id="Smp_125440.1"/>
    </source>
</evidence>
<feature type="region of interest" description="Disordered" evidence="1">
    <location>
        <begin position="498"/>
        <end position="533"/>
    </location>
</feature>
<feature type="compositionally biased region" description="Low complexity" evidence="1">
    <location>
        <begin position="1378"/>
        <end position="1394"/>
    </location>
</feature>
<dbReference type="InterPro" id="IPR019748">
    <property type="entry name" value="FERM_central"/>
</dbReference>
<dbReference type="InterPro" id="IPR018980">
    <property type="entry name" value="FERM_PH-like_C"/>
</dbReference>
<dbReference type="Pfam" id="PF09380">
    <property type="entry name" value="FERM_C"/>
    <property type="match status" value="1"/>
</dbReference>
<dbReference type="PROSITE" id="PS50057">
    <property type="entry name" value="FERM_3"/>
    <property type="match status" value="1"/>
</dbReference>
<feature type="region of interest" description="Disordered" evidence="1">
    <location>
        <begin position="430"/>
        <end position="461"/>
    </location>
</feature>
<feature type="compositionally biased region" description="Polar residues" evidence="1">
    <location>
        <begin position="1362"/>
        <end position="1377"/>
    </location>
</feature>
<feature type="compositionally biased region" description="Basic and acidic residues" evidence="1">
    <location>
        <begin position="1"/>
        <end position="12"/>
    </location>
</feature>
<dbReference type="Pfam" id="PF00373">
    <property type="entry name" value="FERM_M"/>
    <property type="match status" value="1"/>
</dbReference>
<dbReference type="PRINTS" id="PR00935">
    <property type="entry name" value="BAND41"/>
</dbReference>
<keyword evidence="2" id="KW-0812">Transmembrane</keyword>
<dbReference type="WBParaSite" id="Smp_125440.1">
    <property type="protein sequence ID" value="Smp_125440.1"/>
    <property type="gene ID" value="Smp_125440"/>
</dbReference>
<dbReference type="SUPFAM" id="SSF54236">
    <property type="entry name" value="Ubiquitin-like"/>
    <property type="match status" value="1"/>
</dbReference>
<dbReference type="SMART" id="SM00295">
    <property type="entry name" value="B41"/>
    <property type="match status" value="1"/>
</dbReference>
<dbReference type="GO" id="GO:0031032">
    <property type="term" value="P:actomyosin structure organization"/>
    <property type="evidence" value="ECO:0007669"/>
    <property type="project" value="TreeGrafter"/>
</dbReference>
<feature type="region of interest" description="Disordered" evidence="1">
    <location>
        <begin position="716"/>
        <end position="739"/>
    </location>
</feature>
<dbReference type="InterPro" id="IPR018979">
    <property type="entry name" value="FERM_N"/>
</dbReference>
<feature type="domain" description="FERM" evidence="3">
    <location>
        <begin position="73"/>
        <end position="359"/>
    </location>
</feature>